<dbReference type="SUPFAM" id="SSF51905">
    <property type="entry name" value="FAD/NAD(P)-binding domain"/>
    <property type="match status" value="1"/>
</dbReference>
<dbReference type="PRINTS" id="PR00420">
    <property type="entry name" value="RNGMNOXGNASE"/>
</dbReference>
<dbReference type="PANTHER" id="PTHR13789:SF147">
    <property type="entry name" value="PUTATIVE (AFU_ORTHOLOGUE AFUA_2G01950)-RELATED"/>
    <property type="match status" value="1"/>
</dbReference>
<evidence type="ECO:0000256" key="5">
    <source>
        <dbReference type="ARBA" id="ARBA00023033"/>
    </source>
</evidence>
<sequence length="466" mass="50687">MGQTETETMADYRDLQVSIIGAGMGGLTAALAFAKKGFKQVHVYENAPALGFVGAGIQIAPNLIRVLDTLGIWGDSSLEKEATNVKEVYIYDGPSNTELTRVPMGDIHQKYGYSHYAGHRASLAGNIYDAAKAQPNVHFHFGQTMQSVTSFGPDKVNFVIKNGDGVERVVETDVLIGADGIKSPVRESMLSSLNLSAEVEETGTAAYRILVEREKLEPYPELLELIDSDAVRRWIGSKRHVIAYPIHNHTIYNIATAQPDVNFAGSINATWTNKGDKKAMKEVYSDFCPLVQKLLDLVPDGDVVEWRLRSHKPLDTWTLGGVALLGDACHPTLPHLSQGAAMAIEDAAVLAEAISLVPGGGADRQELAKTLKVYELARKPRTSTLVELAALSARTLHLGEGKAKEERDRQFAAAKTKGAPVPDKWASPEVQKMIFEHECVGDIRGRFQELYASLGQGGDETIAARI</sequence>
<protein>
    <recommendedName>
        <fullName evidence="7">FAD-binding domain-containing protein</fullName>
    </recommendedName>
</protein>
<dbReference type="STRING" id="2010991.A0A3M2RVA4"/>
<organism evidence="8 9">
    <name type="scientific">Fusarium kuroshium</name>
    <dbReference type="NCBI Taxonomy" id="2010991"/>
    <lineage>
        <taxon>Eukaryota</taxon>
        <taxon>Fungi</taxon>
        <taxon>Dikarya</taxon>
        <taxon>Ascomycota</taxon>
        <taxon>Pezizomycotina</taxon>
        <taxon>Sordariomycetes</taxon>
        <taxon>Hypocreomycetidae</taxon>
        <taxon>Hypocreales</taxon>
        <taxon>Nectriaceae</taxon>
        <taxon>Fusarium</taxon>
        <taxon>Fusarium solani species complex</taxon>
    </lineage>
</organism>
<feature type="domain" description="FAD-binding" evidence="7">
    <location>
        <begin position="15"/>
        <end position="387"/>
    </location>
</feature>
<dbReference type="InterPro" id="IPR002938">
    <property type="entry name" value="FAD-bd"/>
</dbReference>
<name>A0A3M2RVA4_9HYPO</name>
<dbReference type="InterPro" id="IPR036188">
    <property type="entry name" value="FAD/NAD-bd_sf"/>
</dbReference>
<dbReference type="Gene3D" id="3.50.50.60">
    <property type="entry name" value="FAD/NAD(P)-binding domain"/>
    <property type="match status" value="1"/>
</dbReference>
<gene>
    <name evidence="8" type="ORF">CDV36_011161</name>
</gene>
<keyword evidence="9" id="KW-1185">Reference proteome</keyword>
<dbReference type="FunFam" id="3.50.50.60:FF:000115">
    <property type="entry name" value="Salicylate hydroxylase, putative"/>
    <property type="match status" value="1"/>
</dbReference>
<dbReference type="GO" id="GO:0071949">
    <property type="term" value="F:FAD binding"/>
    <property type="evidence" value="ECO:0007669"/>
    <property type="project" value="InterPro"/>
</dbReference>
<dbReference type="InterPro" id="IPR050493">
    <property type="entry name" value="FAD-dep_Monooxygenase_BioMet"/>
</dbReference>
<dbReference type="AlphaFoldDB" id="A0A3M2RVA4"/>
<accession>A0A3M2RVA4</accession>
<comment type="caution">
    <text evidence="8">The sequence shown here is derived from an EMBL/GenBank/DDBJ whole genome shotgun (WGS) entry which is preliminary data.</text>
</comment>
<comment type="similarity">
    <text evidence="1">Belongs to the paxM FAD-dependent monooxygenase family.</text>
</comment>
<keyword evidence="6" id="KW-0472">Membrane</keyword>
<keyword evidence="5" id="KW-0503">Monooxygenase</keyword>
<evidence type="ECO:0000256" key="4">
    <source>
        <dbReference type="ARBA" id="ARBA00023002"/>
    </source>
</evidence>
<keyword evidence="2" id="KW-0285">Flavoprotein</keyword>
<reference evidence="8 9" key="1">
    <citation type="submission" date="2017-06" db="EMBL/GenBank/DDBJ databases">
        <title>Comparative genomic analysis of Ambrosia Fusariam Clade fungi.</title>
        <authorList>
            <person name="Stajich J.E."/>
            <person name="Carrillo J."/>
            <person name="Kijimoto T."/>
            <person name="Eskalen A."/>
            <person name="O'Donnell K."/>
            <person name="Kasson M."/>
        </authorList>
    </citation>
    <scope>NUCLEOTIDE SEQUENCE [LARGE SCALE GENOMIC DNA]</scope>
    <source>
        <strain evidence="8">UCR3666</strain>
    </source>
</reference>
<keyword evidence="3" id="KW-0274">FAD</keyword>
<evidence type="ECO:0000256" key="1">
    <source>
        <dbReference type="ARBA" id="ARBA00007992"/>
    </source>
</evidence>
<dbReference type="OrthoDB" id="1878542at2759"/>
<dbReference type="Proteomes" id="UP000277212">
    <property type="component" value="Unassembled WGS sequence"/>
</dbReference>
<evidence type="ECO:0000313" key="8">
    <source>
        <dbReference type="EMBL" id="RMJ09233.1"/>
    </source>
</evidence>
<keyword evidence="6" id="KW-0812">Transmembrane</keyword>
<evidence type="ECO:0000256" key="2">
    <source>
        <dbReference type="ARBA" id="ARBA00022630"/>
    </source>
</evidence>
<dbReference type="EMBL" id="NKUJ01000251">
    <property type="protein sequence ID" value="RMJ09233.1"/>
    <property type="molecule type" value="Genomic_DNA"/>
</dbReference>
<dbReference type="SUPFAM" id="SSF54373">
    <property type="entry name" value="FAD-linked reductases, C-terminal domain"/>
    <property type="match status" value="1"/>
</dbReference>
<keyword evidence="6" id="KW-1133">Transmembrane helix</keyword>
<proteinExistence type="inferred from homology"/>
<dbReference type="PANTHER" id="PTHR13789">
    <property type="entry name" value="MONOOXYGENASE"/>
    <property type="match status" value="1"/>
</dbReference>
<evidence type="ECO:0000256" key="3">
    <source>
        <dbReference type="ARBA" id="ARBA00022827"/>
    </source>
</evidence>
<feature type="transmembrane region" description="Helical" evidence="6">
    <location>
        <begin position="15"/>
        <end position="34"/>
    </location>
</feature>
<evidence type="ECO:0000256" key="6">
    <source>
        <dbReference type="SAM" id="Phobius"/>
    </source>
</evidence>
<dbReference type="GO" id="GO:0004497">
    <property type="term" value="F:monooxygenase activity"/>
    <property type="evidence" value="ECO:0007669"/>
    <property type="project" value="UniProtKB-KW"/>
</dbReference>
<dbReference type="Pfam" id="PF01494">
    <property type="entry name" value="FAD_binding_3"/>
    <property type="match status" value="1"/>
</dbReference>
<keyword evidence="4" id="KW-0560">Oxidoreductase</keyword>
<evidence type="ECO:0000313" key="9">
    <source>
        <dbReference type="Proteomes" id="UP000277212"/>
    </source>
</evidence>
<evidence type="ECO:0000259" key="7">
    <source>
        <dbReference type="Pfam" id="PF01494"/>
    </source>
</evidence>